<dbReference type="EMBL" id="MT144345">
    <property type="protein sequence ID" value="QJA52503.1"/>
    <property type="molecule type" value="Genomic_DNA"/>
</dbReference>
<accession>A0A6H1ZX47</accession>
<protein>
    <submittedName>
        <fullName evidence="1">Uncharacterized protein</fullName>
    </submittedName>
</protein>
<evidence type="ECO:0000313" key="1">
    <source>
        <dbReference type="EMBL" id="QJA52503.1"/>
    </source>
</evidence>
<name>A0A6H1ZX47_9ZZZZ</name>
<organism evidence="1">
    <name type="scientific">viral metagenome</name>
    <dbReference type="NCBI Taxonomy" id="1070528"/>
    <lineage>
        <taxon>unclassified sequences</taxon>
        <taxon>metagenomes</taxon>
        <taxon>organismal metagenomes</taxon>
    </lineage>
</organism>
<proteinExistence type="predicted"/>
<sequence>MTARTVPVSLTASEIRHLLDLVLEDDDDGPRQKARTNRLVKKLLKAAKQLSQGGGA</sequence>
<evidence type="ECO:0000313" key="2">
    <source>
        <dbReference type="EMBL" id="QJI00615.1"/>
    </source>
</evidence>
<dbReference type="EMBL" id="MT144864">
    <property type="protein sequence ID" value="QJI00615.1"/>
    <property type="molecule type" value="Genomic_DNA"/>
</dbReference>
<reference evidence="1" key="1">
    <citation type="submission" date="2020-03" db="EMBL/GenBank/DDBJ databases">
        <title>The deep terrestrial virosphere.</title>
        <authorList>
            <person name="Holmfeldt K."/>
            <person name="Nilsson E."/>
            <person name="Simone D."/>
            <person name="Lopez-Fernandez M."/>
            <person name="Wu X."/>
            <person name="de Brujin I."/>
            <person name="Lundin D."/>
            <person name="Andersson A."/>
            <person name="Bertilsson S."/>
            <person name="Dopson M."/>
        </authorList>
    </citation>
    <scope>NUCLEOTIDE SEQUENCE</scope>
    <source>
        <strain evidence="1">TM448A02764</strain>
        <strain evidence="2">TM448B02009</strain>
    </source>
</reference>
<gene>
    <name evidence="1" type="ORF">TM448A02764_0003</name>
    <name evidence="2" type="ORF">TM448B02009_0010</name>
</gene>
<dbReference type="AlphaFoldDB" id="A0A6H1ZX47"/>